<reference evidence="5 6" key="1">
    <citation type="journal article" date="2024" name="Ann. Entomol. Soc. Am.">
        <title>Genomic analyses of the southern and eastern yellowjacket wasps (Hymenoptera: Vespidae) reveal evolutionary signatures of social life.</title>
        <authorList>
            <person name="Catto M.A."/>
            <person name="Caine P.B."/>
            <person name="Orr S.E."/>
            <person name="Hunt B.G."/>
            <person name="Goodisman M.A.D."/>
        </authorList>
    </citation>
    <scope>NUCLEOTIDE SEQUENCE [LARGE SCALE GENOMIC DNA]</scope>
    <source>
        <strain evidence="5">233</strain>
        <tissue evidence="5">Head and thorax</tissue>
    </source>
</reference>
<dbReference type="Pfam" id="PF02363">
    <property type="entry name" value="C_tripleX"/>
    <property type="match status" value="14"/>
</dbReference>
<keyword evidence="3" id="KW-0732">Signal</keyword>
<dbReference type="PANTHER" id="PTHR24047">
    <property type="entry name" value="FI01909P-RELATED"/>
    <property type="match status" value="1"/>
</dbReference>
<dbReference type="EMBL" id="JAUDFV010000147">
    <property type="protein sequence ID" value="KAL2720199.1"/>
    <property type="molecule type" value="Genomic_DNA"/>
</dbReference>
<proteinExistence type="predicted"/>
<keyword evidence="2" id="KW-0472">Membrane</keyword>
<dbReference type="PROSITE" id="PS01186">
    <property type="entry name" value="EGF_2"/>
    <property type="match status" value="1"/>
</dbReference>
<dbReference type="InterPro" id="IPR000742">
    <property type="entry name" value="EGF"/>
</dbReference>
<evidence type="ECO:0000256" key="2">
    <source>
        <dbReference type="SAM" id="Phobius"/>
    </source>
</evidence>
<keyword evidence="6" id="KW-1185">Reference proteome</keyword>
<keyword evidence="2" id="KW-0812">Transmembrane</keyword>
<feature type="disulfide bond" evidence="1">
    <location>
        <begin position="671"/>
        <end position="681"/>
    </location>
</feature>
<evidence type="ECO:0000259" key="4">
    <source>
        <dbReference type="PROSITE" id="PS50026"/>
    </source>
</evidence>
<organism evidence="5 6">
    <name type="scientific">Vespula squamosa</name>
    <name type="common">Southern yellow jacket</name>
    <name type="synonym">Wasp</name>
    <dbReference type="NCBI Taxonomy" id="30214"/>
    <lineage>
        <taxon>Eukaryota</taxon>
        <taxon>Metazoa</taxon>
        <taxon>Ecdysozoa</taxon>
        <taxon>Arthropoda</taxon>
        <taxon>Hexapoda</taxon>
        <taxon>Insecta</taxon>
        <taxon>Pterygota</taxon>
        <taxon>Neoptera</taxon>
        <taxon>Endopterygota</taxon>
        <taxon>Hymenoptera</taxon>
        <taxon>Apocrita</taxon>
        <taxon>Aculeata</taxon>
        <taxon>Vespoidea</taxon>
        <taxon>Vespidae</taxon>
        <taxon>Vespinae</taxon>
        <taxon>Vespula</taxon>
    </lineage>
</organism>
<evidence type="ECO:0000313" key="6">
    <source>
        <dbReference type="Proteomes" id="UP001607302"/>
    </source>
</evidence>
<name>A0ABD2AHV4_VESSQ</name>
<protein>
    <submittedName>
        <fullName evidence="5">Multiple epidermal growth factor-like domains protein 11</fullName>
    </submittedName>
</protein>
<dbReference type="InterPro" id="IPR053255">
    <property type="entry name" value="EGF-like_domain"/>
</dbReference>
<dbReference type="Gene3D" id="2.10.25.10">
    <property type="entry name" value="Laminin"/>
    <property type="match status" value="15"/>
</dbReference>
<feature type="transmembrane region" description="Helical" evidence="2">
    <location>
        <begin position="790"/>
        <end position="811"/>
    </location>
</feature>
<comment type="caution">
    <text evidence="5">The sequence shown here is derived from an EMBL/GenBank/DDBJ whole genome shotgun (WGS) entry which is preliminary data.</text>
</comment>
<gene>
    <name evidence="5" type="ORF">V1478_010465</name>
</gene>
<feature type="chain" id="PRO_5044888964" evidence="3">
    <location>
        <begin position="24"/>
        <end position="818"/>
    </location>
</feature>
<dbReference type="InterPro" id="IPR003341">
    <property type="entry name" value="Cys_rich_tripleX"/>
</dbReference>
<evidence type="ECO:0000256" key="3">
    <source>
        <dbReference type="SAM" id="SignalP"/>
    </source>
</evidence>
<dbReference type="PROSITE" id="PS00022">
    <property type="entry name" value="EGF_1"/>
    <property type="match status" value="1"/>
</dbReference>
<dbReference type="Pfam" id="PF23106">
    <property type="entry name" value="EGF_Teneurin"/>
    <property type="match status" value="1"/>
</dbReference>
<accession>A0ABD2AHV4</accession>
<dbReference type="PANTHER" id="PTHR24047:SF29">
    <property type="entry name" value="EATER-RELATED"/>
    <property type="match status" value="1"/>
</dbReference>
<comment type="caution">
    <text evidence="1">Lacks conserved residue(s) required for the propagation of feature annotation.</text>
</comment>
<feature type="domain" description="EGF-like" evidence="4">
    <location>
        <begin position="668"/>
        <end position="700"/>
    </location>
</feature>
<dbReference type="SMART" id="SM00181">
    <property type="entry name" value="EGF"/>
    <property type="match status" value="17"/>
</dbReference>
<keyword evidence="2" id="KW-1133">Transmembrane helix</keyword>
<dbReference type="Proteomes" id="UP001607302">
    <property type="component" value="Unassembled WGS sequence"/>
</dbReference>
<evidence type="ECO:0000313" key="5">
    <source>
        <dbReference type="EMBL" id="KAL2720199.1"/>
    </source>
</evidence>
<feature type="disulfide bond" evidence="1">
    <location>
        <begin position="690"/>
        <end position="699"/>
    </location>
</feature>
<dbReference type="AlphaFoldDB" id="A0ABD2AHV4"/>
<feature type="signal peptide" evidence="3">
    <location>
        <begin position="1"/>
        <end position="23"/>
    </location>
</feature>
<evidence type="ECO:0000256" key="1">
    <source>
        <dbReference type="PROSITE-ProRule" id="PRU00076"/>
    </source>
</evidence>
<keyword evidence="1" id="KW-1015">Disulfide bond</keyword>
<dbReference type="PROSITE" id="PS50026">
    <property type="entry name" value="EGF_3"/>
    <property type="match status" value="1"/>
</dbReference>
<keyword evidence="1" id="KW-0245">EGF-like domain</keyword>
<sequence>MKSLFFFLLCIFIIKIEYSVVNSELNDQGYCTKFISYRESRSVPYVETYREKKWGIFYTTKYRWNYKTEYYTKWKEERTCCYMYMKQNEKCVPTCFHDCGHGDCVSPNTCSCHKGYQLMNSHNPVCVAICEHPCVHGRCTAPNVCSCNFGYRMNSDGFTCEPICNPNCDLKTAFCSEPDICTCHKGYEKVNYTTCKPICSVPCSNGNCTAPDTCTCNQGYSLDLDDKFICKPICDKCVDGTCIAPGICICVQGYSLNEEGYCKPVCSKSCHMGICISPETCMCHEGYGFLNDSTNVCEPICPKACINGFCKHPNVCECHEGFQVTGEETNLHICVPHCNSPCEPYGECTAPNVCTCHAGYSLADNDEAIHFDEESVCKPICEKVCVNGFCTAPNYCSCWSGYEHSDINNVCIPVCNPTCSLHSYCEAPNECICDEEYKLAIDNIGKNNITYTCEPICKEECINGFCNAPDECSCNTGYKKFNSIESNECKPICEPSCWSHSSCTAPNVCTCDENYVLTTNKENSSKCEPNCQPACPPNSICEIPGLCLCKEGYQSFYDNNSMNCEPICEFDCKNGICSSPNTCSCELGYINDKNGSCVAHCSVDCNNGTCIEPEVCSCDEGYVLTEESLTCEPYCKNNCTNGKCVAPDDCRCDDGFIKDGNDTDSICINACKDACNENGICLDDQGNCDCFFGWNGTACEKPTFCIVNILEEYKAYETLSIIKEQSHSKILTSKTYPTCQECLSQVNNQTTCFEFQYNIFREQNYSAVCLVDAASMCYIKSSPLKEIVKVSVAVGGVAVLIMITSIGVACYKFKKQKK</sequence>